<dbReference type="AlphaFoldDB" id="A0A5B7WUT7"/>
<dbReference type="Pfam" id="PF00440">
    <property type="entry name" value="TetR_N"/>
    <property type="match status" value="1"/>
</dbReference>
<evidence type="ECO:0000256" key="4">
    <source>
        <dbReference type="PROSITE-ProRule" id="PRU00335"/>
    </source>
</evidence>
<organism evidence="6 7">
    <name type="scientific">Glutamicibacter creatinolyticus</name>
    <dbReference type="NCBI Taxonomy" id="162496"/>
    <lineage>
        <taxon>Bacteria</taxon>
        <taxon>Bacillati</taxon>
        <taxon>Actinomycetota</taxon>
        <taxon>Actinomycetes</taxon>
        <taxon>Micrococcales</taxon>
        <taxon>Micrococcaceae</taxon>
        <taxon>Glutamicibacter</taxon>
    </lineage>
</organism>
<keyword evidence="2 4" id="KW-0238">DNA-binding</keyword>
<dbReference type="PANTHER" id="PTHR30055:SF220">
    <property type="entry name" value="TETR-FAMILY REGULATORY PROTEIN"/>
    <property type="match status" value="1"/>
</dbReference>
<keyword evidence="7" id="KW-1185">Reference proteome</keyword>
<evidence type="ECO:0000259" key="5">
    <source>
        <dbReference type="PROSITE" id="PS50977"/>
    </source>
</evidence>
<dbReference type="PANTHER" id="PTHR30055">
    <property type="entry name" value="HTH-TYPE TRANSCRIPTIONAL REGULATOR RUTR"/>
    <property type="match status" value="1"/>
</dbReference>
<evidence type="ECO:0000256" key="2">
    <source>
        <dbReference type="ARBA" id="ARBA00023125"/>
    </source>
</evidence>
<dbReference type="GO" id="GO:0000976">
    <property type="term" value="F:transcription cis-regulatory region binding"/>
    <property type="evidence" value="ECO:0007669"/>
    <property type="project" value="TreeGrafter"/>
</dbReference>
<dbReference type="Pfam" id="PF13305">
    <property type="entry name" value="TetR_C_33"/>
    <property type="match status" value="1"/>
</dbReference>
<evidence type="ECO:0000313" key="6">
    <source>
        <dbReference type="EMBL" id="QCY47687.1"/>
    </source>
</evidence>
<sequence length="196" mass="21038">MSTSPSKYHHGDLREALVNAAREMLEAGEPYSMRAVARRAGVSPAAPYRHFADREALDSAVAVEGFAELGKSLTQTLSAHSRNLSAPGEVLADLGVSYVAFALRHPALFRLMFGNECDTADSERVRASQALHDVLNKALAALLPTAASPELSTALWALAHGLAFLHLDGKYRPEPEIDVARRVRASILAIVPATQS</sequence>
<dbReference type="SUPFAM" id="SSF48498">
    <property type="entry name" value="Tetracyclin repressor-like, C-terminal domain"/>
    <property type="match status" value="1"/>
</dbReference>
<evidence type="ECO:0000256" key="3">
    <source>
        <dbReference type="ARBA" id="ARBA00023163"/>
    </source>
</evidence>
<dbReference type="PROSITE" id="PS50977">
    <property type="entry name" value="HTH_TETR_2"/>
    <property type="match status" value="1"/>
</dbReference>
<feature type="domain" description="HTH tetR-type" evidence="5">
    <location>
        <begin position="11"/>
        <end position="69"/>
    </location>
</feature>
<dbReference type="EMBL" id="CP034412">
    <property type="protein sequence ID" value="QCY47687.1"/>
    <property type="molecule type" value="Genomic_DNA"/>
</dbReference>
<protein>
    <submittedName>
        <fullName evidence="6">TetR family transcriptional regulator</fullName>
    </submittedName>
</protein>
<accession>A0A5B7WUT7</accession>
<dbReference type="Proteomes" id="UP000307000">
    <property type="component" value="Chromosome"/>
</dbReference>
<feature type="DNA-binding region" description="H-T-H motif" evidence="4">
    <location>
        <begin position="32"/>
        <end position="51"/>
    </location>
</feature>
<proteinExistence type="predicted"/>
<dbReference type="InterPro" id="IPR036271">
    <property type="entry name" value="Tet_transcr_reg_TetR-rel_C_sf"/>
</dbReference>
<name>A0A5B7WUT7_9MICC</name>
<dbReference type="Gene3D" id="1.10.357.10">
    <property type="entry name" value="Tetracycline Repressor, domain 2"/>
    <property type="match status" value="1"/>
</dbReference>
<dbReference type="InterPro" id="IPR001647">
    <property type="entry name" value="HTH_TetR"/>
</dbReference>
<dbReference type="InterPro" id="IPR025996">
    <property type="entry name" value="MT1864/Rv1816-like_C"/>
</dbReference>
<dbReference type="KEGG" id="gcr:GcLGCM259_1972"/>
<keyword evidence="3" id="KW-0804">Transcription</keyword>
<reference evidence="6 7" key="1">
    <citation type="submission" date="2018-12" db="EMBL/GenBank/DDBJ databases">
        <title>Complete Genome Sequence of Glutamicibacter creatinolyticus strain LGCM259,isolated from an abscess of a 12-year-old mare in Italy.</title>
        <authorList>
            <person name="Santos R.G."/>
            <person name="Silva A.L."/>
            <person name="Seyffert N."/>
            <person name="Castro T.L.P."/>
            <person name="Attili A.R."/>
            <person name="Rifici C."/>
            <person name="Mazzullo G."/>
            <person name="Brenig B."/>
            <person name="Venanzi F."/>
            <person name="Azevedo V."/>
        </authorList>
    </citation>
    <scope>NUCLEOTIDE SEQUENCE [LARGE SCALE GENOMIC DNA]</scope>
    <source>
        <strain evidence="6 7">LGCM 259</strain>
    </source>
</reference>
<dbReference type="RefSeq" id="WP_138926543.1">
    <property type="nucleotide sequence ID" value="NZ_BAAAGL010000013.1"/>
</dbReference>
<gene>
    <name evidence="6" type="ORF">GcLGCM259_1972</name>
</gene>
<evidence type="ECO:0000256" key="1">
    <source>
        <dbReference type="ARBA" id="ARBA00023015"/>
    </source>
</evidence>
<dbReference type="SUPFAM" id="SSF46689">
    <property type="entry name" value="Homeodomain-like"/>
    <property type="match status" value="1"/>
</dbReference>
<dbReference type="InterPro" id="IPR050109">
    <property type="entry name" value="HTH-type_TetR-like_transc_reg"/>
</dbReference>
<dbReference type="GO" id="GO:0003700">
    <property type="term" value="F:DNA-binding transcription factor activity"/>
    <property type="evidence" value="ECO:0007669"/>
    <property type="project" value="TreeGrafter"/>
</dbReference>
<evidence type="ECO:0000313" key="7">
    <source>
        <dbReference type="Proteomes" id="UP000307000"/>
    </source>
</evidence>
<keyword evidence="1" id="KW-0805">Transcription regulation</keyword>
<dbReference type="InterPro" id="IPR009057">
    <property type="entry name" value="Homeodomain-like_sf"/>
</dbReference>